<keyword evidence="1" id="KW-1133">Transmembrane helix</keyword>
<evidence type="ECO:0000313" key="2">
    <source>
        <dbReference type="EMBL" id="TQV71400.1"/>
    </source>
</evidence>
<feature type="transmembrane region" description="Helical" evidence="1">
    <location>
        <begin position="52"/>
        <end position="69"/>
    </location>
</feature>
<gene>
    <name evidence="2" type="ORF">FLL45_19790</name>
</gene>
<organism evidence="2 3">
    <name type="scientific">Aliikangiella marina</name>
    <dbReference type="NCBI Taxonomy" id="1712262"/>
    <lineage>
        <taxon>Bacteria</taxon>
        <taxon>Pseudomonadati</taxon>
        <taxon>Pseudomonadota</taxon>
        <taxon>Gammaproteobacteria</taxon>
        <taxon>Oceanospirillales</taxon>
        <taxon>Pleioneaceae</taxon>
        <taxon>Aliikangiella</taxon>
    </lineage>
</organism>
<evidence type="ECO:0000313" key="3">
    <source>
        <dbReference type="Proteomes" id="UP000317839"/>
    </source>
</evidence>
<reference evidence="2 3" key="1">
    <citation type="submission" date="2019-06" db="EMBL/GenBank/DDBJ databases">
        <title>Draft genome of Aliikangiella marina GYP-15.</title>
        <authorList>
            <person name="Wang G."/>
        </authorList>
    </citation>
    <scope>NUCLEOTIDE SEQUENCE [LARGE SCALE GENOMIC DNA]</scope>
    <source>
        <strain evidence="2 3">GYP-15</strain>
    </source>
</reference>
<dbReference type="Proteomes" id="UP000317839">
    <property type="component" value="Unassembled WGS sequence"/>
</dbReference>
<accession>A0A545T2F5</accession>
<feature type="transmembrane region" description="Helical" evidence="1">
    <location>
        <begin position="12"/>
        <end position="32"/>
    </location>
</feature>
<dbReference type="EMBL" id="VIKR01000006">
    <property type="protein sequence ID" value="TQV71400.1"/>
    <property type="molecule type" value="Genomic_DNA"/>
</dbReference>
<dbReference type="RefSeq" id="WP_142943798.1">
    <property type="nucleotide sequence ID" value="NZ_VIKR01000006.1"/>
</dbReference>
<protein>
    <submittedName>
        <fullName evidence="2">Uncharacterized protein</fullName>
    </submittedName>
</protein>
<sequence>MANQNKESSIFWSWKALVFLLTVVLVVVSQISSLVSNINILAVGLEILGDELVYLGIVFLLLVLTLAILKSNYLNLKSVVLAGAKVERLVVGMLIISFVVVLAYFGGSLATNLKYLALGNYIEFNRIHGSYLIKAQAHFDDYELDEALKEVESCFSVTKSYSCKVVADEIKARKELSDKVYRLAQNKVLSLRGRIKVLRDYDLISMQGEEADEFLKQLRVKGTDLKKKYKQSIEYLTNGRIKEGLLFIDELDSEWSDYGNNRALASEVLKLKSTFGEKFYSDEFWERVENKNEYPYWDALKRHGASDYIDITVANTMKGLDLID</sequence>
<keyword evidence="3" id="KW-1185">Reference proteome</keyword>
<proteinExistence type="predicted"/>
<keyword evidence="1" id="KW-0812">Transmembrane</keyword>
<feature type="transmembrane region" description="Helical" evidence="1">
    <location>
        <begin position="89"/>
        <end position="107"/>
    </location>
</feature>
<dbReference type="AlphaFoldDB" id="A0A545T2F5"/>
<comment type="caution">
    <text evidence="2">The sequence shown here is derived from an EMBL/GenBank/DDBJ whole genome shotgun (WGS) entry which is preliminary data.</text>
</comment>
<name>A0A545T2F5_9GAMM</name>
<keyword evidence="1" id="KW-0472">Membrane</keyword>
<evidence type="ECO:0000256" key="1">
    <source>
        <dbReference type="SAM" id="Phobius"/>
    </source>
</evidence>